<comment type="caution">
    <text evidence="1">The sequence shown here is derived from an EMBL/GenBank/DDBJ whole genome shotgun (WGS) entry which is preliminary data.</text>
</comment>
<keyword evidence="1" id="KW-0547">Nucleotide-binding</keyword>
<organism evidence="1 2">
    <name type="scientific">Aphis craccivora</name>
    <name type="common">Cowpea aphid</name>
    <dbReference type="NCBI Taxonomy" id="307492"/>
    <lineage>
        <taxon>Eukaryota</taxon>
        <taxon>Metazoa</taxon>
        <taxon>Ecdysozoa</taxon>
        <taxon>Arthropoda</taxon>
        <taxon>Hexapoda</taxon>
        <taxon>Insecta</taxon>
        <taxon>Pterygota</taxon>
        <taxon>Neoptera</taxon>
        <taxon>Paraneoptera</taxon>
        <taxon>Hemiptera</taxon>
        <taxon>Sternorrhyncha</taxon>
        <taxon>Aphidomorpha</taxon>
        <taxon>Aphidoidea</taxon>
        <taxon>Aphididae</taxon>
        <taxon>Aphidini</taxon>
        <taxon>Aphis</taxon>
        <taxon>Aphis</taxon>
    </lineage>
</organism>
<keyword evidence="1" id="KW-0067">ATP-binding</keyword>
<sequence>MTINKAQGQSLQVYGLNFENPCFLHGQMAFLYSTEGITKNIVYPNRTIEKIPDFLIGQSFPDFCNQAKIIFTTSIYAFIDLDKIKIYKNGTIKLRIKSKDFNFLVRLRTT</sequence>
<proteinExistence type="predicted"/>
<keyword evidence="1" id="KW-0347">Helicase</keyword>
<dbReference type="Proteomes" id="UP000478052">
    <property type="component" value="Unassembled WGS sequence"/>
</dbReference>
<evidence type="ECO:0000313" key="2">
    <source>
        <dbReference type="Proteomes" id="UP000478052"/>
    </source>
</evidence>
<keyword evidence="2" id="KW-1185">Reference proteome</keyword>
<dbReference type="GO" id="GO:0004386">
    <property type="term" value="F:helicase activity"/>
    <property type="evidence" value="ECO:0007669"/>
    <property type="project" value="UniProtKB-KW"/>
</dbReference>
<name>A0A6G0Z2X3_APHCR</name>
<evidence type="ECO:0000313" key="1">
    <source>
        <dbReference type="EMBL" id="KAF0764755.1"/>
    </source>
</evidence>
<gene>
    <name evidence="1" type="ORF">FWK35_00015340</name>
</gene>
<protein>
    <submittedName>
        <fullName evidence="1">ATP-dependent DNA helicase PIF6-like</fullName>
    </submittedName>
</protein>
<keyword evidence="1" id="KW-0378">Hydrolase</keyword>
<accession>A0A6G0Z2X3</accession>
<dbReference type="AlphaFoldDB" id="A0A6G0Z2X3"/>
<dbReference type="EMBL" id="VUJU01001559">
    <property type="protein sequence ID" value="KAF0764755.1"/>
    <property type="molecule type" value="Genomic_DNA"/>
</dbReference>
<reference evidence="1 2" key="1">
    <citation type="submission" date="2019-08" db="EMBL/GenBank/DDBJ databases">
        <title>Whole genome of Aphis craccivora.</title>
        <authorList>
            <person name="Voronova N.V."/>
            <person name="Shulinski R.S."/>
            <person name="Bandarenka Y.V."/>
            <person name="Zhorov D.G."/>
            <person name="Warner D."/>
        </authorList>
    </citation>
    <scope>NUCLEOTIDE SEQUENCE [LARGE SCALE GENOMIC DNA]</scope>
    <source>
        <strain evidence="1">180601</strain>
        <tissue evidence="1">Whole Body</tissue>
    </source>
</reference>